<name>A0A6I4UCW0_9SPHN</name>
<gene>
    <name evidence="2" type="ORF">GRI55_06570</name>
    <name evidence="1" type="ORF">QOZ97_001066</name>
</gene>
<evidence type="ECO:0000313" key="1">
    <source>
        <dbReference type="EMBL" id="MDQ0565556.1"/>
    </source>
</evidence>
<evidence type="ECO:0000313" key="3">
    <source>
        <dbReference type="Proteomes" id="UP000439914"/>
    </source>
</evidence>
<evidence type="ECO:0000313" key="4">
    <source>
        <dbReference type="Proteomes" id="UP001238601"/>
    </source>
</evidence>
<reference evidence="2 3" key="1">
    <citation type="submission" date="2019-12" db="EMBL/GenBank/DDBJ databases">
        <title>Genomic-based taxomic classification of the family Erythrobacteraceae.</title>
        <authorList>
            <person name="Xu L."/>
        </authorList>
    </citation>
    <scope>NUCLEOTIDE SEQUENCE [LARGE SCALE GENOMIC DNA]</scope>
    <source>
        <strain evidence="2 3">CGMCC 1.8703</strain>
    </source>
</reference>
<dbReference type="GeneID" id="93685916"/>
<organism evidence="2 3">
    <name type="scientific">Qipengyuania citrea</name>
    <dbReference type="NCBI Taxonomy" id="225971"/>
    <lineage>
        <taxon>Bacteria</taxon>
        <taxon>Pseudomonadati</taxon>
        <taxon>Pseudomonadota</taxon>
        <taxon>Alphaproteobacteria</taxon>
        <taxon>Sphingomonadales</taxon>
        <taxon>Erythrobacteraceae</taxon>
        <taxon>Qipengyuania</taxon>
    </lineage>
</organism>
<evidence type="ECO:0000313" key="2">
    <source>
        <dbReference type="EMBL" id="MXP35434.1"/>
    </source>
</evidence>
<dbReference type="RefSeq" id="WP_160766614.1">
    <property type="nucleotide sequence ID" value="NZ_JAUSWK010000001.1"/>
</dbReference>
<proteinExistence type="predicted"/>
<reference evidence="1 4" key="2">
    <citation type="submission" date="2023-07" db="EMBL/GenBank/DDBJ databases">
        <title>Genomic Encyclopedia of Type Strains, Phase IV (KMG-IV): sequencing the most valuable type-strain genomes for metagenomic binning, comparative biology and taxonomic classification.</title>
        <authorList>
            <person name="Goeker M."/>
        </authorList>
    </citation>
    <scope>NUCLEOTIDE SEQUENCE [LARGE SCALE GENOMIC DNA]</scope>
    <source>
        <strain evidence="1 4">DSM 14432</strain>
    </source>
</reference>
<protein>
    <submittedName>
        <fullName evidence="2">Uncharacterized protein</fullName>
    </submittedName>
</protein>
<accession>A0A6I4UCW0</accession>
<sequence>MLLKGIVRVVGRSDLEVGKFYASSFPDDEYQVIQIINHVLQDGEQSKLAVIYPQDGGLPSIGEIPSIEVYSEFPEVSIRIDPMSRTGSCFDQALAKGLFIVSGENAILLATPPRNLGWQSFSITASVTLDAHDMRDWCSFSDWKLVTIEGDEEKVLYSAHP</sequence>
<dbReference type="EMBL" id="JAUSWK010000001">
    <property type="protein sequence ID" value="MDQ0565556.1"/>
    <property type="molecule type" value="Genomic_DNA"/>
</dbReference>
<dbReference type="EMBL" id="WTYG01000002">
    <property type="protein sequence ID" value="MXP35434.1"/>
    <property type="molecule type" value="Genomic_DNA"/>
</dbReference>
<dbReference type="Proteomes" id="UP000439914">
    <property type="component" value="Unassembled WGS sequence"/>
</dbReference>
<keyword evidence="4" id="KW-1185">Reference proteome</keyword>
<comment type="caution">
    <text evidence="2">The sequence shown here is derived from an EMBL/GenBank/DDBJ whole genome shotgun (WGS) entry which is preliminary data.</text>
</comment>
<dbReference type="Proteomes" id="UP001238601">
    <property type="component" value="Unassembled WGS sequence"/>
</dbReference>
<dbReference type="AlphaFoldDB" id="A0A6I4UCW0"/>